<keyword evidence="1" id="KW-1133">Transmembrane helix</keyword>
<keyword evidence="1" id="KW-0472">Membrane</keyword>
<accession>A0A8B2NGR1</accession>
<evidence type="ECO:0000313" key="3">
    <source>
        <dbReference type="Proteomes" id="UP000249590"/>
    </source>
</evidence>
<reference evidence="2 3" key="1">
    <citation type="submission" date="2018-05" db="EMBL/GenBank/DDBJ databases">
        <title>Acuticoccus sediminis sp. nov., isolated from deep-sea sediment of Indian Ocean.</title>
        <authorList>
            <person name="Liu X."/>
            <person name="Lai Q."/>
            <person name="Du Y."/>
            <person name="Sun F."/>
            <person name="Zhang X."/>
            <person name="Wang S."/>
            <person name="Shao Z."/>
        </authorList>
    </citation>
    <scope>NUCLEOTIDE SEQUENCE [LARGE SCALE GENOMIC DNA]</scope>
    <source>
        <strain evidence="2 3">PTG4-2</strain>
    </source>
</reference>
<comment type="caution">
    <text evidence="2">The sequence shown here is derived from an EMBL/GenBank/DDBJ whole genome shotgun (WGS) entry which is preliminary data.</text>
</comment>
<proteinExistence type="predicted"/>
<keyword evidence="1" id="KW-0812">Transmembrane</keyword>
<dbReference type="EMBL" id="QHHQ01000026">
    <property type="protein sequence ID" value="RAH95648.1"/>
    <property type="molecule type" value="Genomic_DNA"/>
</dbReference>
<dbReference type="Proteomes" id="UP000249590">
    <property type="component" value="Unassembled WGS sequence"/>
</dbReference>
<gene>
    <name evidence="2" type="ORF">DLJ53_34220</name>
</gene>
<evidence type="ECO:0000313" key="2">
    <source>
        <dbReference type="EMBL" id="RAH95648.1"/>
    </source>
</evidence>
<evidence type="ECO:0000256" key="1">
    <source>
        <dbReference type="SAM" id="Phobius"/>
    </source>
</evidence>
<sequence>MLTAAAVIVGALWQLPELSDLVPQDYRKFLPLATLLLGAFAITRAVSAFMSITQLKRARQRELASARLNKLYQPMVALFIERHLTASSAILAPYLKNRIGNAFDAFRNGRGPFRKVSGAWRALGDRRVSTFAGMEYGGEFPLEEIKSIMRGATDFADIQLINCIRRADRSRYEEEHLGTEVTEDEYSLAEYIFSEHARLTALAER</sequence>
<keyword evidence="3" id="KW-1185">Reference proteome</keyword>
<dbReference type="AlphaFoldDB" id="A0A8B2NGR1"/>
<organism evidence="2 3">
    <name type="scientific">Acuticoccus sediminis</name>
    <dbReference type="NCBI Taxonomy" id="2184697"/>
    <lineage>
        <taxon>Bacteria</taxon>
        <taxon>Pseudomonadati</taxon>
        <taxon>Pseudomonadota</taxon>
        <taxon>Alphaproteobacteria</taxon>
        <taxon>Hyphomicrobiales</taxon>
        <taxon>Amorphaceae</taxon>
        <taxon>Acuticoccus</taxon>
    </lineage>
</organism>
<feature type="transmembrane region" description="Helical" evidence="1">
    <location>
        <begin position="29"/>
        <end position="52"/>
    </location>
</feature>
<name>A0A8B2NGR1_9HYPH</name>
<protein>
    <submittedName>
        <fullName evidence="2">Uncharacterized protein</fullName>
    </submittedName>
</protein>